<keyword evidence="7" id="KW-0732">Signal</keyword>
<evidence type="ECO:0000259" key="8">
    <source>
        <dbReference type="Pfam" id="PF12231"/>
    </source>
</evidence>
<evidence type="ECO:0000256" key="1">
    <source>
        <dbReference type="ARBA" id="ARBA00004123"/>
    </source>
</evidence>
<dbReference type="EMBL" id="NKXS01006513">
    <property type="protein sequence ID" value="PIN01230.1"/>
    <property type="molecule type" value="Genomic_DNA"/>
</dbReference>
<dbReference type="GO" id="GO:0000781">
    <property type="term" value="C:chromosome, telomeric region"/>
    <property type="evidence" value="ECO:0007669"/>
    <property type="project" value="UniProtKB-SubCell"/>
</dbReference>
<dbReference type="InterPro" id="IPR016024">
    <property type="entry name" value="ARM-type_fold"/>
</dbReference>
<feature type="signal peptide" evidence="7">
    <location>
        <begin position="1"/>
        <end position="20"/>
    </location>
</feature>
<keyword evidence="5" id="KW-0539">Nucleus</keyword>
<keyword evidence="10" id="KW-1185">Reference proteome</keyword>
<proteinExistence type="predicted"/>
<keyword evidence="6" id="KW-0131">Cell cycle</keyword>
<evidence type="ECO:0000256" key="6">
    <source>
        <dbReference type="ARBA" id="ARBA00023306"/>
    </source>
</evidence>
<name>A0A2G9G8C7_9LAMI</name>
<comment type="caution">
    <text evidence="9">The sequence shown here is derived from an EMBL/GenBank/DDBJ whole genome shotgun (WGS) entry which is preliminary data.</text>
</comment>
<dbReference type="PANTHER" id="PTHR22928:SF3">
    <property type="entry name" value="TELOMERE-ASSOCIATED PROTEIN RIF1"/>
    <property type="match status" value="1"/>
</dbReference>
<protein>
    <recommendedName>
        <fullName evidence="8">Telomere-associated protein Rif1 N-terminal domain-containing protein</fullName>
    </recommendedName>
</protein>
<evidence type="ECO:0000313" key="9">
    <source>
        <dbReference type="EMBL" id="PIN01230.1"/>
    </source>
</evidence>
<dbReference type="GO" id="GO:0005634">
    <property type="term" value="C:nucleus"/>
    <property type="evidence" value="ECO:0007669"/>
    <property type="project" value="UniProtKB-SubCell"/>
</dbReference>
<dbReference type="Pfam" id="PF12231">
    <property type="entry name" value="Rif1_N"/>
    <property type="match status" value="1"/>
</dbReference>
<evidence type="ECO:0000313" key="10">
    <source>
        <dbReference type="Proteomes" id="UP000231279"/>
    </source>
</evidence>
<dbReference type="InterPro" id="IPR011989">
    <property type="entry name" value="ARM-like"/>
</dbReference>
<evidence type="ECO:0000256" key="5">
    <source>
        <dbReference type="ARBA" id="ARBA00023242"/>
    </source>
</evidence>
<dbReference type="OrthoDB" id="5399929at2759"/>
<organism evidence="9 10">
    <name type="scientific">Handroanthus impetiginosus</name>
    <dbReference type="NCBI Taxonomy" id="429701"/>
    <lineage>
        <taxon>Eukaryota</taxon>
        <taxon>Viridiplantae</taxon>
        <taxon>Streptophyta</taxon>
        <taxon>Embryophyta</taxon>
        <taxon>Tracheophyta</taxon>
        <taxon>Spermatophyta</taxon>
        <taxon>Magnoliopsida</taxon>
        <taxon>eudicotyledons</taxon>
        <taxon>Gunneridae</taxon>
        <taxon>Pentapetalae</taxon>
        <taxon>asterids</taxon>
        <taxon>lamiids</taxon>
        <taxon>Lamiales</taxon>
        <taxon>Bignoniaceae</taxon>
        <taxon>Crescentiina</taxon>
        <taxon>Tabebuia alliance</taxon>
        <taxon>Handroanthus</taxon>
    </lineage>
</organism>
<evidence type="ECO:0000256" key="7">
    <source>
        <dbReference type="SAM" id="SignalP"/>
    </source>
</evidence>
<gene>
    <name evidence="9" type="ORF">CDL12_26267</name>
</gene>
<dbReference type="STRING" id="429701.A0A2G9G8C7"/>
<reference evidence="10" key="1">
    <citation type="journal article" date="2018" name="Gigascience">
        <title>Genome assembly of the Pink Ipe (Handroanthus impetiginosus, Bignoniaceae), a highly valued, ecologically keystone Neotropical timber forest tree.</title>
        <authorList>
            <person name="Silva-Junior O.B."/>
            <person name="Grattapaglia D."/>
            <person name="Novaes E."/>
            <person name="Collevatti R.G."/>
        </authorList>
    </citation>
    <scope>NUCLEOTIDE SEQUENCE [LARGE SCALE GENOMIC DNA]</scope>
    <source>
        <strain evidence="10">cv. UFG-1</strain>
    </source>
</reference>
<keyword evidence="4" id="KW-0779">Telomere</keyword>
<accession>A0A2G9G8C7</accession>
<evidence type="ECO:0000256" key="2">
    <source>
        <dbReference type="ARBA" id="ARBA00004574"/>
    </source>
</evidence>
<keyword evidence="3" id="KW-0158">Chromosome</keyword>
<dbReference type="PANTHER" id="PTHR22928">
    <property type="entry name" value="TELOMERE-ASSOCIATED PROTEIN RIF1"/>
    <property type="match status" value="1"/>
</dbReference>
<evidence type="ECO:0000256" key="4">
    <source>
        <dbReference type="ARBA" id="ARBA00022895"/>
    </source>
</evidence>
<comment type="subcellular location">
    <subcellularLocation>
        <location evidence="2">Chromosome</location>
        <location evidence="2">Telomere</location>
    </subcellularLocation>
    <subcellularLocation>
        <location evidence="1">Nucleus</location>
    </subcellularLocation>
</comment>
<dbReference type="InterPro" id="IPR022031">
    <property type="entry name" value="Rif1_N"/>
</dbReference>
<dbReference type="GO" id="GO:0000723">
    <property type="term" value="P:telomere maintenance"/>
    <property type="evidence" value="ECO:0007669"/>
    <property type="project" value="TreeGrafter"/>
</dbReference>
<dbReference type="AlphaFoldDB" id="A0A2G9G8C7"/>
<evidence type="ECO:0000256" key="3">
    <source>
        <dbReference type="ARBA" id="ARBA00022454"/>
    </source>
</evidence>
<sequence>MVGILLSIVVDFLVIRASQALKCLGFMIYHPTIVASIGGDDADVIIESLVKVITTTKIKSVCNLGVWCISIQQFSSSLLDQHFQSLLRAVIHALDNPIGSLSITFEAMQAVVKLAGSLTDQMRNVSSLWTPPIYRRLVSVDKRDRDMSERCLLKIMPFICPLPVTLSKALAVDMKKKLLFGIKDLSDQGMKIQSLQAWRWFIRLLGPYAIKNKHLVNEMLKIMEEKFSDFDSQVQIAALVAWEGLIDALIDSEAQASLINFAVGHDAQVSKISEGNNTQTEADRHSKRIKLIMAPMIGIMSSKCDFSVHSSCLTTWSYLLHKLGASVNCQSVIKTVWEPILELVFQVGPDNKNIWLWNFCLELLDILILGRNHGTIANLFNRETNQSSLRNAVGGHLAFGKCPLRHYPIDCSSTNLCQLDFFIKMISVIVNRELNATVAPEFRRFASDAALTLFGSLLETVQRAFRCVSITYDEVMQYLNTIFRFLGKLCENVTSEYDSNTCLKFLKVVIERLESSILESPLYKVGLEIKYIKKFEHATDVRCATLPGICFMDFEDKVLPVVYLSTLYYSVVVNPSLKVPQSESLLQQMQGYLELLLSSYNPQDVLHTFTCLLYKHTAFNSLIIWLVLVNCLKECIDGKKDQVILKMETDSIGYSIIFHLLSYPFASWSVSQIQLELQIVIEVWQLLYVSVDQASQSVHCPAKSLSEDFCTILNGCIDQITVAVDTGTVLLKEKESTPAKQDDTPL</sequence>
<dbReference type="Proteomes" id="UP000231279">
    <property type="component" value="Unassembled WGS sequence"/>
</dbReference>
<feature type="domain" description="Telomere-associated protein Rif1 N-terminal" evidence="8">
    <location>
        <begin position="18"/>
        <end position="257"/>
    </location>
</feature>
<dbReference type="Gene3D" id="1.25.10.10">
    <property type="entry name" value="Leucine-rich Repeat Variant"/>
    <property type="match status" value="1"/>
</dbReference>
<feature type="chain" id="PRO_5013694932" description="Telomere-associated protein Rif1 N-terminal domain-containing protein" evidence="7">
    <location>
        <begin position="21"/>
        <end position="746"/>
    </location>
</feature>
<dbReference type="SUPFAM" id="SSF48371">
    <property type="entry name" value="ARM repeat"/>
    <property type="match status" value="1"/>
</dbReference>